<feature type="region of interest" description="Disordered" evidence="1">
    <location>
        <begin position="30"/>
        <end position="86"/>
    </location>
</feature>
<evidence type="ECO:0000313" key="4">
    <source>
        <dbReference type="Proteomes" id="UP000002029"/>
    </source>
</evidence>
<dbReference type="Proteomes" id="UP000002029">
    <property type="component" value="Chromosome"/>
</dbReference>
<feature type="chain" id="PRO_5003028625" evidence="2">
    <location>
        <begin position="26"/>
        <end position="151"/>
    </location>
</feature>
<gene>
    <name evidence="3" type="ordered locus">Sros_7856</name>
</gene>
<feature type="compositionally biased region" description="Low complexity" evidence="1">
    <location>
        <begin position="112"/>
        <end position="123"/>
    </location>
</feature>
<organism evidence="3 4">
    <name type="scientific">Streptosporangium roseum (strain ATCC 12428 / DSM 43021 / JCM 3005 / KCTC 9067 / NCIMB 10171 / NRRL 2505 / NI 9100)</name>
    <dbReference type="NCBI Taxonomy" id="479432"/>
    <lineage>
        <taxon>Bacteria</taxon>
        <taxon>Bacillati</taxon>
        <taxon>Actinomycetota</taxon>
        <taxon>Actinomycetes</taxon>
        <taxon>Streptosporangiales</taxon>
        <taxon>Streptosporangiaceae</taxon>
        <taxon>Streptosporangium</taxon>
    </lineage>
</organism>
<feature type="region of interest" description="Disordered" evidence="1">
    <location>
        <begin position="102"/>
        <end position="151"/>
    </location>
</feature>
<feature type="compositionally biased region" description="Basic and acidic residues" evidence="1">
    <location>
        <begin position="66"/>
        <end position="79"/>
    </location>
</feature>
<evidence type="ECO:0000313" key="3">
    <source>
        <dbReference type="EMBL" id="ACZ90518.1"/>
    </source>
</evidence>
<reference evidence="3 4" key="1">
    <citation type="journal article" date="2010" name="Stand. Genomic Sci.">
        <title>Complete genome sequence of Streptosporangium roseum type strain (NI 9100).</title>
        <authorList>
            <person name="Nolan M."/>
            <person name="Sikorski J."/>
            <person name="Jando M."/>
            <person name="Lucas S."/>
            <person name="Lapidus A."/>
            <person name="Glavina Del Rio T."/>
            <person name="Chen F."/>
            <person name="Tice H."/>
            <person name="Pitluck S."/>
            <person name="Cheng J.F."/>
            <person name="Chertkov O."/>
            <person name="Sims D."/>
            <person name="Meincke L."/>
            <person name="Brettin T."/>
            <person name="Han C."/>
            <person name="Detter J.C."/>
            <person name="Bruce D."/>
            <person name="Goodwin L."/>
            <person name="Land M."/>
            <person name="Hauser L."/>
            <person name="Chang Y.J."/>
            <person name="Jeffries C.D."/>
            <person name="Ivanova N."/>
            <person name="Mavromatis K."/>
            <person name="Mikhailova N."/>
            <person name="Chen A."/>
            <person name="Palaniappan K."/>
            <person name="Chain P."/>
            <person name="Rohde M."/>
            <person name="Goker M."/>
            <person name="Bristow J."/>
            <person name="Eisen J.A."/>
            <person name="Markowitz V."/>
            <person name="Hugenholtz P."/>
            <person name="Kyrpides N.C."/>
            <person name="Klenk H.P."/>
        </authorList>
    </citation>
    <scope>NUCLEOTIDE SEQUENCE [LARGE SCALE GENOMIC DNA]</scope>
    <source>
        <strain evidence="4">ATCC 12428 / DSM 43021 / JCM 3005 / NI 9100</strain>
    </source>
</reference>
<proteinExistence type="predicted"/>
<keyword evidence="4" id="KW-1185">Reference proteome</keyword>
<protein>
    <submittedName>
        <fullName evidence="3">Uncharacterized protein</fullName>
    </submittedName>
</protein>
<dbReference type="EMBL" id="CP001814">
    <property type="protein sequence ID" value="ACZ90518.1"/>
    <property type="molecule type" value="Genomic_DNA"/>
</dbReference>
<dbReference type="HOGENOM" id="CLU_1730432_0_0_11"/>
<evidence type="ECO:0000256" key="2">
    <source>
        <dbReference type="SAM" id="SignalP"/>
    </source>
</evidence>
<name>D2AU63_STRRD</name>
<dbReference type="KEGG" id="sro:Sros_7856"/>
<dbReference type="AlphaFoldDB" id="D2AU63"/>
<sequence>MPGKCSFIILGPALIASLALPQSSAAEALAAPSRANPEVAAPSAPQDPCDDKGHGCQPGITQGQLDGHRCIPSDPHGHGDSGLPDFGYGYSIGHAQGWAHEECDDRGEWTDDNGNGYDNGNDNGYDDGSDYDNGYDNGNGYGNGNGASHDG</sequence>
<keyword evidence="2" id="KW-0732">Signal</keyword>
<evidence type="ECO:0000256" key="1">
    <source>
        <dbReference type="SAM" id="MobiDB-lite"/>
    </source>
</evidence>
<accession>D2AU63</accession>
<feature type="signal peptide" evidence="2">
    <location>
        <begin position="1"/>
        <end position="25"/>
    </location>
</feature>